<dbReference type="SUPFAM" id="SSF52540">
    <property type="entry name" value="P-loop containing nucleoside triphosphate hydrolases"/>
    <property type="match status" value="1"/>
</dbReference>
<evidence type="ECO:0000259" key="4">
    <source>
        <dbReference type="Pfam" id="PF25796"/>
    </source>
</evidence>
<feature type="domain" description="Probable ATP-binding protein BrxC winged helix-turn-helix" evidence="2">
    <location>
        <begin position="736"/>
        <end position="855"/>
    </location>
</feature>
<keyword evidence="6" id="KW-1185">Reference proteome</keyword>
<evidence type="ECO:0000313" key="6">
    <source>
        <dbReference type="Proteomes" id="UP000406184"/>
    </source>
</evidence>
<evidence type="ECO:0000313" key="5">
    <source>
        <dbReference type="EMBL" id="VUX07105.1"/>
    </source>
</evidence>
<evidence type="ECO:0000259" key="2">
    <source>
        <dbReference type="Pfam" id="PF25791"/>
    </source>
</evidence>
<evidence type="ECO:0008006" key="7">
    <source>
        <dbReference type="Google" id="ProtNLM"/>
    </source>
</evidence>
<dbReference type="InterPro" id="IPR045725">
    <property type="entry name" value="DUF6079_N"/>
</dbReference>
<proteinExistence type="predicted"/>
<dbReference type="Proteomes" id="UP000406184">
    <property type="component" value="Unassembled WGS sequence"/>
</dbReference>
<name>A0A564TIR8_9FIRM</name>
<dbReference type="InterPro" id="IPR058038">
    <property type="entry name" value="BREX_BrxC_wHTH"/>
</dbReference>
<reference evidence="5 6" key="1">
    <citation type="submission" date="2019-07" db="EMBL/GenBank/DDBJ databases">
        <authorList>
            <person name="Hibberd C M."/>
            <person name="Gehrig L. J."/>
            <person name="Chang H.-W."/>
            <person name="Venkatesh S."/>
        </authorList>
    </citation>
    <scope>NUCLEOTIDE SEQUENCE [LARGE SCALE GENOMIC DNA]</scope>
    <source>
        <strain evidence="5">Faecalibacterium_prausnitzii_JG_BgPS064</strain>
    </source>
</reference>
<protein>
    <recommendedName>
        <fullName evidence="7">BREX system P-loop protein BrxC</fullName>
    </recommendedName>
</protein>
<dbReference type="Pfam" id="PF25796">
    <property type="entry name" value="BREX_BrxC_4th"/>
    <property type="match status" value="1"/>
</dbReference>
<accession>A0A564TIR8</accession>
<evidence type="ECO:0000259" key="3">
    <source>
        <dbReference type="Pfam" id="PF25792"/>
    </source>
</evidence>
<dbReference type="InterPro" id="IPR058037">
    <property type="entry name" value="BREX_BrxC_helical"/>
</dbReference>
<feature type="domain" description="DUF6079" evidence="1">
    <location>
        <begin position="24"/>
        <end position="112"/>
    </location>
</feature>
<dbReference type="NCBIfam" id="NF033441">
    <property type="entry name" value="BREX_BrxC"/>
    <property type="match status" value="1"/>
</dbReference>
<evidence type="ECO:0000259" key="1">
    <source>
        <dbReference type="Pfam" id="PF19557"/>
    </source>
</evidence>
<dbReference type="InterPro" id="IPR058036">
    <property type="entry name" value="BREX_BrxC_4th"/>
</dbReference>
<dbReference type="InterPro" id="IPR047679">
    <property type="entry name" value="BREX_BrxC"/>
</dbReference>
<organism evidence="5 6">
    <name type="scientific">Faecalibacterium prausnitzii</name>
    <dbReference type="NCBI Taxonomy" id="853"/>
    <lineage>
        <taxon>Bacteria</taxon>
        <taxon>Bacillati</taxon>
        <taxon>Bacillota</taxon>
        <taxon>Clostridia</taxon>
        <taxon>Eubacteriales</taxon>
        <taxon>Oscillospiraceae</taxon>
        <taxon>Faecalibacterium</taxon>
    </lineage>
</organism>
<dbReference type="Pfam" id="PF19557">
    <property type="entry name" value="DUF6079_1st"/>
    <property type="match status" value="1"/>
</dbReference>
<dbReference type="EMBL" id="CABHMY010000100">
    <property type="protein sequence ID" value="VUX07105.1"/>
    <property type="molecule type" value="Genomic_DNA"/>
</dbReference>
<feature type="domain" description="Probable ATP-binding protein BrxC 4th six-stranded beta-sheet" evidence="4">
    <location>
        <begin position="558"/>
        <end position="727"/>
    </location>
</feature>
<dbReference type="InterPro" id="IPR027417">
    <property type="entry name" value="P-loop_NTPase"/>
</dbReference>
<dbReference type="Pfam" id="PF25792">
    <property type="entry name" value="BREX_BrxC_helical"/>
    <property type="match status" value="1"/>
</dbReference>
<sequence>MVIQNMFVEDIKRKINGVVKVDEDENKVLEQELNEYVITRELKRHFADFFNTYAEAFDEPTADTGVWISGFFGSGKSHFLKMLSYLLENKEVNGIRTVERFRKKFEDDPGTFMQVDRVTKGETETILFNIDYEGSINKDKTAVLRVFAKVFYNHLGFFGSNLKVAMLEQYITQQDKMDEFCRLIEEKKGKPWTEVRKAFAFNGKFIKPALAEALNISEEDANNWFNDKSATELSVSQLVEDINAYVSTKPANFRLLFMVDEAGQYVGTDTDMLLNLQSLVEKIGSECRGKVWVVCTGQEAIDEIIKVRADEFSRIQARFKTRLSLSSSSVDEVIQKRILKKTPEAERTLDAVYEKESSGMRNLFSFTNAMPDIKGFSGPAQFAEDFPFVPYQFLIMQKIFVEIRKHGNAGKHFSGGERSMLSGFQEAAQKVEKQNEFALVPLFRFYDTVHSFLDGSIRNVIDRCSKAVENHDGLEPMDVDVLKLLYLIRYVNEDMPANLDNLVILMADDIRLEKVAMRKKLRGSLDRLIGQNYIGHTGDTYNFLTDEEQDIQKEINLTQVDTGAIVGGIAKIIFGIIYDAKKFRYGKCDFPFDQMVDNTMYGIATGGMRLRFLTAASDATEKTEFRLMNSSKGSEAIVVLGDTPYYESLEASMKIRKYVKQRNVSQMPKSAQDIIRGQQEEAAKYEAEASKALVEAIENAKFYADGEHLDIKSGNAKAKIDQTMEYLVSHVYSKLDLIGKNADTDAEIMAVLSGADVVFAEADPNRDAEAAVEEYLEMQAMKHLPTSMADVQSKFSSIPYGWKEIDIAYVMARLIVNQKVTIKYAGTTIQPDNAKLPDMLRKKSEVGKTSISKRVVVSATKMKAVRDLLRDYFDVMDVPADEDGLVKFIADEFGNQLQHYNELNEKYDDTHKYPDQTIVHNAITATQEVLNQKKDNIALIDYLLKKGDDLFDQKDAMGNVETFFKSQVGTFDDAARLEHEMQADLDRIAQYAAAYEALNKIRLIITVPSFGQKFNYKRIPELNGLMQTVRTAHDQMLDEKRAEILETVRQCMEAIHTAADGDPKAMDIIRKSDTYFDGYKTKINECKSIALLDGMIIPLSKYKDDAVSSIEIALMPPAPKPAAEKKDVVTPAPRQKKVKSYSRQILFPAKTLRDDADIDAYVEKIRCQLQNLLDGCDEIKLN</sequence>
<gene>
    <name evidence="5" type="ORF">FPPS064S07_00391</name>
</gene>
<dbReference type="Pfam" id="PF25791">
    <property type="entry name" value="WHD_BREX_BrxC"/>
    <property type="match status" value="1"/>
</dbReference>
<feature type="domain" description="Probable ATP-binding protein BrxC alpha-helical" evidence="3">
    <location>
        <begin position="861"/>
        <end position="983"/>
    </location>
</feature>
<dbReference type="AlphaFoldDB" id="A0A564TIR8"/>